<name>A0ABS9UXF2_9BACT</name>
<evidence type="ECO:0000313" key="7">
    <source>
        <dbReference type="EMBL" id="MCH7408443.1"/>
    </source>
</evidence>
<evidence type="ECO:0000256" key="5">
    <source>
        <dbReference type="SAM" id="Phobius"/>
    </source>
</evidence>
<evidence type="ECO:0000256" key="1">
    <source>
        <dbReference type="ARBA" id="ARBA00004127"/>
    </source>
</evidence>
<accession>A0ABS9UXF2</accession>
<keyword evidence="2 5" id="KW-0812">Transmembrane</keyword>
<evidence type="ECO:0000259" key="6">
    <source>
        <dbReference type="Pfam" id="PF06803"/>
    </source>
</evidence>
<dbReference type="EMBL" id="JAKZGP010000005">
    <property type="protein sequence ID" value="MCH7408443.1"/>
    <property type="molecule type" value="Genomic_DNA"/>
</dbReference>
<evidence type="ECO:0000313" key="8">
    <source>
        <dbReference type="Proteomes" id="UP001165489"/>
    </source>
</evidence>
<reference evidence="7" key="1">
    <citation type="submission" date="2022-03" db="EMBL/GenBank/DDBJ databases">
        <title>De novo assembled genomes of Belliella spp. (Cyclobacteriaceae) strains.</title>
        <authorList>
            <person name="Szabo A."/>
            <person name="Korponai K."/>
            <person name="Felfoldi T."/>
        </authorList>
    </citation>
    <scope>NUCLEOTIDE SEQUENCE</scope>
    <source>
        <strain evidence="7">DSM 111904</strain>
    </source>
</reference>
<feature type="domain" description="DUF1232" evidence="6">
    <location>
        <begin position="82"/>
        <end position="116"/>
    </location>
</feature>
<dbReference type="Proteomes" id="UP001165489">
    <property type="component" value="Unassembled WGS sequence"/>
</dbReference>
<protein>
    <submittedName>
        <fullName evidence="7">DUF1232 domain-containing protein</fullName>
    </submittedName>
</protein>
<comment type="subcellular location">
    <subcellularLocation>
        <location evidence="1">Endomembrane system</location>
        <topology evidence="1">Multi-pass membrane protein</topology>
    </subcellularLocation>
</comment>
<evidence type="ECO:0000256" key="2">
    <source>
        <dbReference type="ARBA" id="ARBA00022692"/>
    </source>
</evidence>
<sequence>MGIKIGKSQEYFEKAKQRYMNQVNAIIGEEGKLKQLMHNAAKRVQQLKDHPKVQLAMEPLMIFKRMIYAHKSGEHKLSMKTLGLLVLGLFYFVTPIDIIPDFLPVIGYADDISVIIAIFNALKVEVEAFLEWEKVNGKKTI</sequence>
<feature type="transmembrane region" description="Helical" evidence="5">
    <location>
        <begin position="81"/>
        <end position="99"/>
    </location>
</feature>
<dbReference type="RefSeq" id="WP_241346625.1">
    <property type="nucleotide sequence ID" value="NZ_JAKZGP010000005.1"/>
</dbReference>
<keyword evidence="8" id="KW-1185">Reference proteome</keyword>
<keyword evidence="3 5" id="KW-1133">Transmembrane helix</keyword>
<dbReference type="InterPro" id="IPR010652">
    <property type="entry name" value="DUF1232"/>
</dbReference>
<evidence type="ECO:0000256" key="3">
    <source>
        <dbReference type="ARBA" id="ARBA00022989"/>
    </source>
</evidence>
<proteinExistence type="predicted"/>
<evidence type="ECO:0000256" key="4">
    <source>
        <dbReference type="ARBA" id="ARBA00023136"/>
    </source>
</evidence>
<comment type="caution">
    <text evidence="7">The sequence shown here is derived from an EMBL/GenBank/DDBJ whole genome shotgun (WGS) entry which is preliminary data.</text>
</comment>
<dbReference type="Pfam" id="PF06803">
    <property type="entry name" value="DUF1232"/>
    <property type="match status" value="1"/>
</dbReference>
<gene>
    <name evidence="7" type="ORF">MM239_03480</name>
</gene>
<keyword evidence="4 5" id="KW-0472">Membrane</keyword>
<organism evidence="7 8">
    <name type="scientific">Belliella filtrata</name>
    <dbReference type="NCBI Taxonomy" id="2923435"/>
    <lineage>
        <taxon>Bacteria</taxon>
        <taxon>Pseudomonadati</taxon>
        <taxon>Bacteroidota</taxon>
        <taxon>Cytophagia</taxon>
        <taxon>Cytophagales</taxon>
        <taxon>Cyclobacteriaceae</taxon>
        <taxon>Belliella</taxon>
    </lineage>
</organism>